<organism evidence="2 3">
    <name type="scientific">Bifidobacterium parmae</name>
    <dbReference type="NCBI Taxonomy" id="361854"/>
    <lineage>
        <taxon>Bacteria</taxon>
        <taxon>Bacillati</taxon>
        <taxon>Actinomycetota</taxon>
        <taxon>Actinomycetes</taxon>
        <taxon>Bifidobacteriales</taxon>
        <taxon>Bifidobacteriaceae</taxon>
        <taxon>Bifidobacterium</taxon>
    </lineage>
</organism>
<dbReference type="EMBL" id="NMWT01000028">
    <property type="protein sequence ID" value="PLS26381.1"/>
    <property type="molecule type" value="Genomic_DNA"/>
</dbReference>
<keyword evidence="1" id="KW-0472">Membrane</keyword>
<keyword evidence="1" id="KW-0812">Transmembrane</keyword>
<evidence type="ECO:0000256" key="1">
    <source>
        <dbReference type="SAM" id="Phobius"/>
    </source>
</evidence>
<dbReference type="RefSeq" id="WP_101623011.1">
    <property type="nucleotide sequence ID" value="NZ_NMWT01000028.1"/>
</dbReference>
<dbReference type="Proteomes" id="UP000235034">
    <property type="component" value="Unassembled WGS sequence"/>
</dbReference>
<keyword evidence="3" id="KW-1185">Reference proteome</keyword>
<sequence>MPWWIWLVLALFMLAMIVIGGIYAFRRAMAALRVVSDTGEQVSDRLAAMGEPAGDSDEDDSPIFTQPLQVAAERYEHAHIEVVRRRQATRDRHVQAWKRWKDAL</sequence>
<feature type="transmembrane region" description="Helical" evidence="1">
    <location>
        <begin position="6"/>
        <end position="25"/>
    </location>
</feature>
<comment type="caution">
    <text evidence="2">The sequence shown here is derived from an EMBL/GenBank/DDBJ whole genome shotgun (WGS) entry which is preliminary data.</text>
</comment>
<proteinExistence type="predicted"/>
<gene>
    <name evidence="2" type="ORF">Uis4E_1956</name>
</gene>
<reference evidence="2 3" key="1">
    <citation type="submission" date="2017-07" db="EMBL/GenBank/DDBJ databases">
        <title>Bifidobacterium novel species.</title>
        <authorList>
            <person name="Lugli G.A."/>
            <person name="Milani C."/>
            <person name="Duranti S."/>
            <person name="Mangifesta M."/>
        </authorList>
    </citation>
    <scope>NUCLEOTIDE SEQUENCE [LARGE SCALE GENOMIC DNA]</scope>
    <source>
        <strain evidence="2 3">77</strain>
    </source>
</reference>
<protein>
    <submittedName>
        <fullName evidence="2">Uncharacterized protein</fullName>
    </submittedName>
</protein>
<dbReference type="AlphaFoldDB" id="A0A2N5IWQ7"/>
<dbReference type="OrthoDB" id="3243284at2"/>
<accession>A0A2N5IWQ7</accession>
<name>A0A2N5IWQ7_9BIFI</name>
<evidence type="ECO:0000313" key="3">
    <source>
        <dbReference type="Proteomes" id="UP000235034"/>
    </source>
</evidence>
<keyword evidence="1" id="KW-1133">Transmembrane helix</keyword>
<evidence type="ECO:0000313" key="2">
    <source>
        <dbReference type="EMBL" id="PLS26381.1"/>
    </source>
</evidence>